<keyword evidence="1" id="KW-0472">Membrane</keyword>
<feature type="transmembrane region" description="Helical" evidence="1">
    <location>
        <begin position="503"/>
        <end position="526"/>
    </location>
</feature>
<accession>A0A097ANB2</accession>
<dbReference type="Gene3D" id="3.40.720.10">
    <property type="entry name" value="Alkaline Phosphatase, subunit A"/>
    <property type="match status" value="1"/>
</dbReference>
<evidence type="ECO:0000256" key="2">
    <source>
        <dbReference type="SAM" id="SignalP"/>
    </source>
</evidence>
<feature type="transmembrane region" description="Helical" evidence="1">
    <location>
        <begin position="387"/>
        <end position="404"/>
    </location>
</feature>
<keyword evidence="4" id="KW-1185">Reference proteome</keyword>
<evidence type="ECO:0000313" key="4">
    <source>
        <dbReference type="Proteomes" id="UP000029669"/>
    </source>
</evidence>
<evidence type="ECO:0000256" key="1">
    <source>
        <dbReference type="SAM" id="Phobius"/>
    </source>
</evidence>
<feature type="transmembrane region" description="Helical" evidence="1">
    <location>
        <begin position="533"/>
        <end position="552"/>
    </location>
</feature>
<evidence type="ECO:0000313" key="3">
    <source>
        <dbReference type="EMBL" id="AIS51308.1"/>
    </source>
</evidence>
<feature type="transmembrane region" description="Helical" evidence="1">
    <location>
        <begin position="646"/>
        <end position="666"/>
    </location>
</feature>
<feature type="transmembrane region" description="Helical" evidence="1">
    <location>
        <begin position="678"/>
        <end position="695"/>
    </location>
</feature>
<feature type="signal peptide" evidence="2">
    <location>
        <begin position="1"/>
        <end position="25"/>
    </location>
</feature>
<proteinExistence type="predicted"/>
<feature type="transmembrane region" description="Helical" evidence="1">
    <location>
        <begin position="701"/>
        <end position="719"/>
    </location>
</feature>
<dbReference type="Proteomes" id="UP000029669">
    <property type="component" value="Chromosome"/>
</dbReference>
<dbReference type="SUPFAM" id="SSF53649">
    <property type="entry name" value="Alkaline phosphatase-like"/>
    <property type="match status" value="1"/>
</dbReference>
<organism evidence="3 4">
    <name type="scientific">Thermoanaerobacter kivui</name>
    <name type="common">Acetogenium kivui</name>
    <dbReference type="NCBI Taxonomy" id="2325"/>
    <lineage>
        <taxon>Bacteria</taxon>
        <taxon>Bacillati</taxon>
        <taxon>Bacillota</taxon>
        <taxon>Clostridia</taxon>
        <taxon>Thermoanaerobacterales</taxon>
        <taxon>Thermoanaerobacteraceae</taxon>
        <taxon>Thermoanaerobacter</taxon>
    </lineage>
</organism>
<feature type="transmembrane region" description="Helical" evidence="1">
    <location>
        <begin position="585"/>
        <end position="606"/>
    </location>
</feature>
<feature type="transmembrane region" description="Helical" evidence="1">
    <location>
        <begin position="558"/>
        <end position="578"/>
    </location>
</feature>
<keyword evidence="1" id="KW-0812">Transmembrane</keyword>
<dbReference type="STRING" id="2325.TKV_c01030"/>
<keyword evidence="1" id="KW-1133">Transmembrane helix</keyword>
<feature type="transmembrane region" description="Helical" evidence="1">
    <location>
        <begin position="411"/>
        <end position="432"/>
    </location>
</feature>
<gene>
    <name evidence="3" type="ORF">TKV_c01030</name>
</gene>
<dbReference type="OrthoDB" id="3199331at2"/>
<dbReference type="RefSeq" id="WP_049684314.1">
    <property type="nucleotide sequence ID" value="NZ_CP009170.1"/>
</dbReference>
<dbReference type="eggNOG" id="COG3119">
    <property type="taxonomic scope" value="Bacteria"/>
</dbReference>
<dbReference type="EMBL" id="CP009170">
    <property type="protein sequence ID" value="AIS51308.1"/>
    <property type="molecule type" value="Genomic_DNA"/>
</dbReference>
<feature type="transmembrane region" description="Helical" evidence="1">
    <location>
        <begin position="466"/>
        <end position="483"/>
    </location>
</feature>
<dbReference type="HOGENOM" id="CLU_013382_1_0_9"/>
<name>A0A097ANB2_THEKI</name>
<feature type="transmembrane region" description="Helical" evidence="1">
    <location>
        <begin position="438"/>
        <end position="459"/>
    </location>
</feature>
<feature type="chain" id="PRO_5001933139" evidence="2">
    <location>
        <begin position="26"/>
        <end position="723"/>
    </location>
</feature>
<dbReference type="KEGG" id="tki:TKV_c01030"/>
<dbReference type="AlphaFoldDB" id="A0A097ANB2"/>
<sequence>MKKFFAIFLCLVFIFFAVSPSISFASPTKNKIAVLFILDRTSINDLAKYNLPNIKKLLDIGSLALMNTRAAGSYSEPSSYLTIGTGTRASAGEMGSLCFNNDEVYGYTSAEKLYHLYTGKLPQEGNIVNLGIQDLINQASTLNYTVTPGLLGELLKRNEINVYVLGNSDIKTPSGISYKRYAPLIGMDKNGISEGDISEDLLVKDDNSPYMVKADYEKLYNKFVEYSKNGGLIIIDPGDILRADVFSKYTSPSLAQRYREKALYESDKLIGKILSDLDLSKDLFIVVTPYPSNQDIQNNNLITPVIIAGPSYSQGFATSNTTKRQGIITNLDIAPTILSYFNIEPPVEMLGHPIESIKYQNALGYLINADKMIVSVHNAKPLVLKSYVLFLVIVLILYIGLLFLKKEYLKYLTPIILGIMTVPLTFLILPLLGPLSLYLNIVAVVVLTGLIDGLIMYFVKNDLDRLMVISLVTTITIIIDLLLNSPLMKNSILGYDVISGARFYGIGNEYMGVLIGSSIMGTMALIEKYKTKSVKILGFILFTVAFWLMVLPQFGAKVGGFITGFMAFGSTILMLFGVKINKKTFLIMFISMVILLFLMFIASMFFGTTTHMAQTAIIVKSEGINSLFQIFTRKLQMELNLIRYTIWSWVLIISILVLFILSYRPTGVLKNIFKNYKYVYYGFFGSIVGMLFALAFNDAGIVAAATTCIYAIPPILLLLQRKV</sequence>
<dbReference type="InterPro" id="IPR017850">
    <property type="entry name" value="Alkaline_phosphatase_core_sf"/>
</dbReference>
<reference evidence="4" key="1">
    <citation type="journal article" date="2015" name="Genome Announc.">
        <title>Whole-Genome Sequences of 80 Environmental and Clinical Isolates of Burkholderia pseudomallei.</title>
        <authorList>
            <person name="Johnson S.L."/>
            <person name="Baker A.L."/>
            <person name="Chain P.S."/>
            <person name="Currie B.J."/>
            <person name="Daligault H.E."/>
            <person name="Davenport K.W."/>
            <person name="Davis C.B."/>
            <person name="Inglis T.J."/>
            <person name="Kaestli M."/>
            <person name="Koren S."/>
            <person name="Mayo M."/>
            <person name="Merritt A.J."/>
            <person name="Price E.P."/>
            <person name="Sarovich D.S."/>
            <person name="Warner J."/>
            <person name="Rosovitz M.J."/>
        </authorList>
    </citation>
    <scope>NUCLEOTIDE SEQUENCE [LARGE SCALE GENOMIC DNA]</scope>
    <source>
        <strain evidence="4">DSM 2030</strain>
    </source>
</reference>
<protein>
    <submittedName>
        <fullName evidence="3">Uncharacterized protein</fullName>
    </submittedName>
</protein>
<keyword evidence="2" id="KW-0732">Signal</keyword>